<dbReference type="GO" id="GO:0045022">
    <property type="term" value="P:early endosome to late endosome transport"/>
    <property type="evidence" value="ECO:0007669"/>
    <property type="project" value="TreeGrafter"/>
</dbReference>
<dbReference type="EMBL" id="CAADRA010007537">
    <property type="protein sequence ID" value="VFU01891.1"/>
    <property type="molecule type" value="Genomic_DNA"/>
</dbReference>
<dbReference type="Proteomes" id="UP000332933">
    <property type="component" value="Unassembled WGS sequence"/>
</dbReference>
<dbReference type="InterPro" id="IPR003123">
    <property type="entry name" value="VPS9"/>
</dbReference>
<dbReference type="EMBL" id="VJMH01007511">
    <property type="protein sequence ID" value="KAF0682628.1"/>
    <property type="molecule type" value="Genomic_DNA"/>
</dbReference>
<dbReference type="GO" id="GO:0005769">
    <property type="term" value="C:early endosome"/>
    <property type="evidence" value="ECO:0007669"/>
    <property type="project" value="TreeGrafter"/>
</dbReference>
<evidence type="ECO:0000259" key="1">
    <source>
        <dbReference type="PROSITE" id="PS51205"/>
    </source>
</evidence>
<dbReference type="InterPro" id="IPR037191">
    <property type="entry name" value="VPS9_dom_sf"/>
</dbReference>
<reference evidence="3 4" key="1">
    <citation type="submission" date="2019-03" db="EMBL/GenBank/DDBJ databases">
        <authorList>
            <person name="Gaulin E."/>
            <person name="Dumas B."/>
        </authorList>
    </citation>
    <scope>NUCLEOTIDE SEQUENCE [LARGE SCALE GENOMIC DNA]</scope>
    <source>
        <strain evidence="3">CBS 568.67</strain>
    </source>
</reference>
<dbReference type="SUPFAM" id="SSF109993">
    <property type="entry name" value="VPS9 domain"/>
    <property type="match status" value="1"/>
</dbReference>
<dbReference type="PANTHER" id="PTHR24170:SF1">
    <property type="entry name" value="DOMAIN PROTEIN, PUTATIVE (AFU_ORTHOLOGUE AFUA_1G09870)-RELATED"/>
    <property type="match status" value="1"/>
</dbReference>
<gene>
    <name evidence="3" type="primary">Aste57867_25265</name>
    <name evidence="2" type="ORF">As57867_025187</name>
    <name evidence="3" type="ORF">ASTE57867_25265</name>
</gene>
<dbReference type="Gene3D" id="1.20.1050.80">
    <property type="entry name" value="VPS9 domain"/>
    <property type="match status" value="1"/>
</dbReference>
<dbReference type="SMART" id="SM00167">
    <property type="entry name" value="VPS9"/>
    <property type="match status" value="1"/>
</dbReference>
<reference evidence="2" key="2">
    <citation type="submission" date="2019-06" db="EMBL/GenBank/DDBJ databases">
        <title>Genomics analysis of Aphanomyces spp. identifies a new class of oomycete effector associated with host adaptation.</title>
        <authorList>
            <person name="Gaulin E."/>
        </authorList>
    </citation>
    <scope>NUCLEOTIDE SEQUENCE</scope>
    <source>
        <strain evidence="2">CBS 578.67</strain>
    </source>
</reference>
<sequence>MLKSSFESLATPHESDFFLEEELMHLPNNETIYLGPSPHPRVRAMSVPTRQDIKRRYNADTLQSLRKEVDNIFLAKLRRMDMRLTLVQHVVDTARTRPLRRPLMRSRQSVFAALFANLPTVERQAAAQFVDVEFVSSMKSISSMSSDVPPPDVAARVVDHFARIFLAPVAGSTLMRPLQHSLAMVLMEFARVFDALYGQPGQPPSSFMTDDDKLHLDRAAMDVWEFGELMVQVIQYKYPFLAPTCVVLVQEAVEDALFLHLQSTLHGLYAAVHRPVDDFLAAATARLRATASLLEICGIKARFRLDYTAAAAVFAALPSLRTPSAKISCVARTCQGIDQCIKVHYMAQDGVLVESLNVTADDLAPLLAYVVVMAGPAACRHLASHIALMDAFLPDRFAVGQEAFALAMLHAAVTHIQTIPQISLN</sequence>
<dbReference type="GO" id="GO:0005886">
    <property type="term" value="C:plasma membrane"/>
    <property type="evidence" value="ECO:0007669"/>
    <property type="project" value="TreeGrafter"/>
</dbReference>
<dbReference type="InterPro" id="IPR051248">
    <property type="entry name" value="UPF0507/Ank_repeat_27"/>
</dbReference>
<dbReference type="GO" id="GO:0000149">
    <property type="term" value="F:SNARE binding"/>
    <property type="evidence" value="ECO:0007669"/>
    <property type="project" value="TreeGrafter"/>
</dbReference>
<dbReference type="GO" id="GO:0030133">
    <property type="term" value="C:transport vesicle"/>
    <property type="evidence" value="ECO:0007669"/>
    <property type="project" value="TreeGrafter"/>
</dbReference>
<evidence type="ECO:0000313" key="4">
    <source>
        <dbReference type="Proteomes" id="UP000332933"/>
    </source>
</evidence>
<evidence type="ECO:0000313" key="3">
    <source>
        <dbReference type="EMBL" id="VFU01891.1"/>
    </source>
</evidence>
<feature type="domain" description="VPS9" evidence="1">
    <location>
        <begin position="274"/>
        <end position="425"/>
    </location>
</feature>
<dbReference type="GO" id="GO:0005085">
    <property type="term" value="F:guanyl-nucleotide exchange factor activity"/>
    <property type="evidence" value="ECO:0007669"/>
    <property type="project" value="TreeGrafter"/>
</dbReference>
<proteinExistence type="predicted"/>
<dbReference type="AlphaFoldDB" id="A0A485LSN5"/>
<accession>A0A485LSN5</accession>
<dbReference type="GO" id="GO:0005770">
    <property type="term" value="C:late endosome"/>
    <property type="evidence" value="ECO:0007669"/>
    <property type="project" value="TreeGrafter"/>
</dbReference>
<dbReference type="GO" id="GO:0097422">
    <property type="term" value="C:tubular endosome"/>
    <property type="evidence" value="ECO:0007669"/>
    <property type="project" value="TreeGrafter"/>
</dbReference>
<organism evidence="3 4">
    <name type="scientific">Aphanomyces stellatus</name>
    <dbReference type="NCBI Taxonomy" id="120398"/>
    <lineage>
        <taxon>Eukaryota</taxon>
        <taxon>Sar</taxon>
        <taxon>Stramenopiles</taxon>
        <taxon>Oomycota</taxon>
        <taxon>Saprolegniomycetes</taxon>
        <taxon>Saprolegniales</taxon>
        <taxon>Verrucalvaceae</taxon>
        <taxon>Aphanomyces</taxon>
    </lineage>
</organism>
<evidence type="ECO:0000313" key="2">
    <source>
        <dbReference type="EMBL" id="KAF0682628.1"/>
    </source>
</evidence>
<dbReference type="PANTHER" id="PTHR24170">
    <property type="entry name" value="ANKYRIN REPEAT DOMAIN-CONTAINING PROTEIN 27"/>
    <property type="match status" value="1"/>
</dbReference>
<name>A0A485LSN5_9STRA</name>
<dbReference type="OrthoDB" id="10264848at2759"/>
<keyword evidence="4" id="KW-1185">Reference proteome</keyword>
<dbReference type="PROSITE" id="PS51205">
    <property type="entry name" value="VPS9"/>
    <property type="match status" value="1"/>
</dbReference>
<protein>
    <submittedName>
        <fullName evidence="3">Aste57867_25265 protein</fullName>
    </submittedName>
</protein>
<dbReference type="Pfam" id="PF02204">
    <property type="entry name" value="VPS9"/>
    <property type="match status" value="1"/>
</dbReference>